<feature type="coiled-coil region" evidence="13">
    <location>
        <begin position="134"/>
        <end position="168"/>
    </location>
</feature>
<dbReference type="PANTHER" id="PTHR13372">
    <property type="entry name" value="GEMININ"/>
    <property type="match status" value="1"/>
</dbReference>
<reference evidence="14" key="1">
    <citation type="journal article" name="BMC Genomics">
        <title>Long-read sequencing and de novo genome assembly of marine medaka (Oryzias melastigma).</title>
        <authorList>
            <person name="Liang P."/>
            <person name="Saqib H.S.A."/>
            <person name="Ni X."/>
            <person name="Shen Y."/>
        </authorList>
    </citation>
    <scope>NUCLEOTIDE SEQUENCE</scope>
    <source>
        <strain evidence="14">Bigg-433</strain>
    </source>
</reference>
<keyword evidence="4" id="KW-0970">Cilium biogenesis/degradation</keyword>
<evidence type="ECO:0000256" key="2">
    <source>
        <dbReference type="ARBA" id="ARBA00007979"/>
    </source>
</evidence>
<comment type="similarity">
    <text evidence="2">Belongs to the geminin family.</text>
</comment>
<evidence type="ECO:0000256" key="5">
    <source>
        <dbReference type="ARBA" id="ARBA00023015"/>
    </source>
</evidence>
<evidence type="ECO:0000256" key="11">
    <source>
        <dbReference type="ARBA" id="ARBA00031136"/>
    </source>
</evidence>
<keyword evidence="9" id="KW-0539">Nucleus</keyword>
<dbReference type="GO" id="GO:0045786">
    <property type="term" value="P:negative regulation of cell cycle"/>
    <property type="evidence" value="ECO:0007669"/>
    <property type="project" value="TreeGrafter"/>
</dbReference>
<evidence type="ECO:0000256" key="10">
    <source>
        <dbReference type="ARBA" id="ARBA00023306"/>
    </source>
</evidence>
<evidence type="ECO:0000256" key="8">
    <source>
        <dbReference type="ARBA" id="ARBA00023163"/>
    </source>
</evidence>
<sequence>MPVPRSSSPVSVYVELPSIVDQAFSTISWDDLEGCSSESRPDSLISQTNESDPDDQFLGECALDLIADAAILESSLSPADLVQFQGCIIPSLTTQRQQEISIETGNFHAEDGAFYWENMADCHGQALGKAMVVNNELHQTFHKQQEELDSLEERNLHLKELASRAKHLSLVLEGSSKRQRLNEDSFDSVEDMLRDISSRCNAVLLTSSTAPRLPHQSEAIRVFGSFSENTDTIRTKVFPHGHAFTSKTQQGGYRFRWVPNHS</sequence>
<evidence type="ECO:0000256" key="12">
    <source>
        <dbReference type="ARBA" id="ARBA00033197"/>
    </source>
</evidence>
<evidence type="ECO:0000256" key="3">
    <source>
        <dbReference type="ARBA" id="ARBA00018222"/>
    </source>
</evidence>
<dbReference type="GO" id="GO:0008156">
    <property type="term" value="P:negative regulation of DNA replication"/>
    <property type="evidence" value="ECO:0007669"/>
    <property type="project" value="TreeGrafter"/>
</dbReference>
<organism evidence="14 15">
    <name type="scientific">Oryzias melastigma</name>
    <name type="common">Marine medaka</name>
    <dbReference type="NCBI Taxonomy" id="30732"/>
    <lineage>
        <taxon>Eukaryota</taxon>
        <taxon>Metazoa</taxon>
        <taxon>Chordata</taxon>
        <taxon>Craniata</taxon>
        <taxon>Vertebrata</taxon>
        <taxon>Euteleostomi</taxon>
        <taxon>Actinopterygii</taxon>
        <taxon>Neopterygii</taxon>
        <taxon>Teleostei</taxon>
        <taxon>Neoteleostei</taxon>
        <taxon>Acanthomorphata</taxon>
        <taxon>Ovalentaria</taxon>
        <taxon>Atherinomorphae</taxon>
        <taxon>Beloniformes</taxon>
        <taxon>Adrianichthyidae</taxon>
        <taxon>Oryziinae</taxon>
        <taxon>Oryzias</taxon>
    </lineage>
</organism>
<accession>A0A834L2N5</accession>
<gene>
    <name evidence="14" type="ORF">FQA47_001668</name>
</gene>
<dbReference type="EMBL" id="WKFB01000009">
    <property type="protein sequence ID" value="KAF6739301.1"/>
    <property type="molecule type" value="Genomic_DNA"/>
</dbReference>
<proteinExistence type="inferred from homology"/>
<evidence type="ECO:0000313" key="14">
    <source>
        <dbReference type="EMBL" id="KAF6739301.1"/>
    </source>
</evidence>
<keyword evidence="10" id="KW-0131">Cell cycle</keyword>
<keyword evidence="7" id="KW-0010">Activator</keyword>
<dbReference type="AlphaFoldDB" id="A0A834L2N5"/>
<keyword evidence="5" id="KW-0805">Transcription regulation</keyword>
<evidence type="ECO:0000313" key="15">
    <source>
        <dbReference type="Proteomes" id="UP000646548"/>
    </source>
</evidence>
<evidence type="ECO:0000256" key="13">
    <source>
        <dbReference type="SAM" id="Coils"/>
    </source>
</evidence>
<comment type="subcellular location">
    <subcellularLocation>
        <location evidence="1">Nucleus</location>
    </subcellularLocation>
</comment>
<dbReference type="GO" id="GO:0005634">
    <property type="term" value="C:nucleus"/>
    <property type="evidence" value="ECO:0007669"/>
    <property type="project" value="UniProtKB-SubCell"/>
</dbReference>
<dbReference type="Pfam" id="PF07412">
    <property type="entry name" value="Geminin"/>
    <property type="match status" value="1"/>
</dbReference>
<evidence type="ECO:0000256" key="7">
    <source>
        <dbReference type="ARBA" id="ARBA00023159"/>
    </source>
</evidence>
<keyword evidence="6 13" id="KW-0175">Coiled coil</keyword>
<dbReference type="SUPFAM" id="SSF111469">
    <property type="entry name" value="Geminin coiled-coil domain"/>
    <property type="match status" value="1"/>
</dbReference>
<name>A0A834L2N5_ORYME</name>
<evidence type="ECO:0000256" key="4">
    <source>
        <dbReference type="ARBA" id="ARBA00022794"/>
    </source>
</evidence>
<evidence type="ECO:0000256" key="9">
    <source>
        <dbReference type="ARBA" id="ARBA00023242"/>
    </source>
</evidence>
<dbReference type="CDD" id="cd22590">
    <property type="entry name" value="McIdas_CC"/>
    <property type="match status" value="1"/>
</dbReference>
<protein>
    <recommendedName>
        <fullName evidence="3">Multicilin</fullName>
    </recommendedName>
    <alternativeName>
        <fullName evidence="11">Multiciliate differentiation and DNA synthesis-associated cell cycle protein</fullName>
    </alternativeName>
    <alternativeName>
        <fullName evidence="12">Protein Idas</fullName>
    </alternativeName>
</protein>
<dbReference type="InterPro" id="IPR022786">
    <property type="entry name" value="Geminin/Multicilin"/>
</dbReference>
<evidence type="ECO:0000256" key="1">
    <source>
        <dbReference type="ARBA" id="ARBA00004123"/>
    </source>
</evidence>
<evidence type="ECO:0000256" key="6">
    <source>
        <dbReference type="ARBA" id="ARBA00023054"/>
    </source>
</evidence>
<comment type="caution">
    <text evidence="14">The sequence shown here is derived from an EMBL/GenBank/DDBJ whole genome shotgun (WGS) entry which is preliminary data.</text>
</comment>
<dbReference type="Gene3D" id="1.20.5.1180">
    <property type="entry name" value="Geminin coiled-coil domain"/>
    <property type="match status" value="1"/>
</dbReference>
<keyword evidence="8" id="KW-0804">Transcription</keyword>
<dbReference type="Proteomes" id="UP000646548">
    <property type="component" value="Unassembled WGS sequence"/>
</dbReference>
<dbReference type="PANTHER" id="PTHR13372:SF3">
    <property type="entry name" value="MULTICILIN"/>
    <property type="match status" value="1"/>
</dbReference>
<dbReference type="GO" id="GO:0030030">
    <property type="term" value="P:cell projection organization"/>
    <property type="evidence" value="ECO:0007669"/>
    <property type="project" value="UniProtKB-KW"/>
</dbReference>